<gene>
    <name evidence="2" type="ORF">SAMN04488543_2527</name>
</gene>
<reference evidence="2 3" key="1">
    <citation type="submission" date="2016-10" db="EMBL/GenBank/DDBJ databases">
        <authorList>
            <person name="de Groot N.N."/>
        </authorList>
    </citation>
    <scope>NUCLEOTIDE SEQUENCE [LARGE SCALE GENOMIC DNA]</scope>
    <source>
        <strain evidence="2 3">DSM 21741</strain>
    </source>
</reference>
<protein>
    <submittedName>
        <fullName evidence="2">Uncharacterized conserved protein, DUF427 family</fullName>
    </submittedName>
</protein>
<keyword evidence="3" id="KW-1185">Reference proteome</keyword>
<dbReference type="Gene3D" id="2.170.150.40">
    <property type="entry name" value="Domain of unknown function (DUF427)"/>
    <property type="match status" value="1"/>
</dbReference>
<evidence type="ECO:0000313" key="2">
    <source>
        <dbReference type="EMBL" id="SDS85831.1"/>
    </source>
</evidence>
<feature type="domain" description="DUF427" evidence="1">
    <location>
        <begin position="33"/>
        <end position="124"/>
    </location>
</feature>
<accession>A0A1H1VN63</accession>
<dbReference type="InterPro" id="IPR038694">
    <property type="entry name" value="DUF427_sf"/>
</dbReference>
<dbReference type="Proteomes" id="UP000199092">
    <property type="component" value="Chromosome I"/>
</dbReference>
<evidence type="ECO:0000313" key="3">
    <source>
        <dbReference type="Proteomes" id="UP000199092"/>
    </source>
</evidence>
<dbReference type="PANTHER" id="PTHR43058:SF1">
    <property type="entry name" value="DUF427 DOMAIN-CONTAINING PROTEIN"/>
    <property type="match status" value="1"/>
</dbReference>
<evidence type="ECO:0000259" key="1">
    <source>
        <dbReference type="Pfam" id="PF04248"/>
    </source>
</evidence>
<dbReference type="STRING" id="546871.SAMN04488543_2527"/>
<dbReference type="RefSeq" id="WP_091413207.1">
    <property type="nucleotide sequence ID" value="NZ_LT629749.1"/>
</dbReference>
<dbReference type="EMBL" id="LT629749">
    <property type="protein sequence ID" value="SDS85831.1"/>
    <property type="molecule type" value="Genomic_DNA"/>
</dbReference>
<name>A0A1H1VN63_9ACTN</name>
<dbReference type="PANTHER" id="PTHR43058">
    <property type="entry name" value="SLR0655 PROTEIN"/>
    <property type="match status" value="1"/>
</dbReference>
<sequence>MASRPVPDAIAPGQESVWDYPRPPALVASEELVTVVLGGVEICETSTSWRVLETSHPPTYYLPRSAFREGALVPAHGGSFCEWKGQASYLDVVGGTTVRPQAAWYYPQPSPRFAALRGHVALYPGMMDFCLVDGERVEPQPGGFYGGWITAGVVGPFKGGPGSNGW</sequence>
<dbReference type="Pfam" id="PF04248">
    <property type="entry name" value="NTP_transf_9"/>
    <property type="match status" value="1"/>
</dbReference>
<dbReference type="OrthoDB" id="285364at2"/>
<proteinExistence type="predicted"/>
<organism evidence="2 3">
    <name type="scientific">Friedmanniella luteola</name>
    <dbReference type="NCBI Taxonomy" id="546871"/>
    <lineage>
        <taxon>Bacteria</taxon>
        <taxon>Bacillati</taxon>
        <taxon>Actinomycetota</taxon>
        <taxon>Actinomycetes</taxon>
        <taxon>Propionibacteriales</taxon>
        <taxon>Nocardioidaceae</taxon>
        <taxon>Friedmanniella</taxon>
    </lineage>
</organism>
<dbReference type="InterPro" id="IPR007361">
    <property type="entry name" value="DUF427"/>
</dbReference>
<dbReference type="AlphaFoldDB" id="A0A1H1VN63"/>